<evidence type="ECO:0000313" key="1">
    <source>
        <dbReference type="EMBL" id="SEI61055.1"/>
    </source>
</evidence>
<dbReference type="OrthoDB" id="1644322at2"/>
<dbReference type="EMBL" id="FNYW01000005">
    <property type="protein sequence ID" value="SEI61055.1"/>
    <property type="molecule type" value="Genomic_DNA"/>
</dbReference>
<proteinExistence type="predicted"/>
<dbReference type="Proteomes" id="UP000198564">
    <property type="component" value="Unassembled WGS sequence"/>
</dbReference>
<gene>
    <name evidence="1" type="ORF">SAMN04488113_10565</name>
</gene>
<name>A0A1H6SBC5_9LACT</name>
<reference evidence="2" key="1">
    <citation type="submission" date="2016-10" db="EMBL/GenBank/DDBJ databases">
        <authorList>
            <person name="Varghese N."/>
            <person name="Submissions S."/>
        </authorList>
    </citation>
    <scope>NUCLEOTIDE SEQUENCE [LARGE SCALE GENOMIC DNA]</scope>
    <source>
        <strain evidence="2">DSM 25751</strain>
    </source>
</reference>
<dbReference type="AlphaFoldDB" id="A0A1H6SBC5"/>
<keyword evidence="2" id="KW-1185">Reference proteome</keyword>
<dbReference type="RefSeq" id="WP_091633184.1">
    <property type="nucleotide sequence ID" value="NZ_FNYW01000005.1"/>
</dbReference>
<organism evidence="1 2">
    <name type="scientific">Alkalibacterium gilvum</name>
    <dbReference type="NCBI Taxonomy" id="1130080"/>
    <lineage>
        <taxon>Bacteria</taxon>
        <taxon>Bacillati</taxon>
        <taxon>Bacillota</taxon>
        <taxon>Bacilli</taxon>
        <taxon>Lactobacillales</taxon>
        <taxon>Carnobacteriaceae</taxon>
        <taxon>Alkalibacterium</taxon>
    </lineage>
</organism>
<evidence type="ECO:0000313" key="2">
    <source>
        <dbReference type="Proteomes" id="UP000198564"/>
    </source>
</evidence>
<dbReference type="STRING" id="1130080.SAMN04488113_10565"/>
<evidence type="ECO:0008006" key="3">
    <source>
        <dbReference type="Google" id="ProtNLM"/>
    </source>
</evidence>
<sequence>MEQDKVRLSPDALGYKDRGKMKWIGLMLSDHAEALKEQKSVNHKVQVSPKSRQSSKVISTYLHQSYSNKKPLSIQLNIIKNGNYLSDINGFIVGFKNNSVFVKQRDESLTRIKLEDVRHIDWVDASEWFNKYTRQNKRL</sequence>
<protein>
    <recommendedName>
        <fullName evidence="3">YolD-like protein</fullName>
    </recommendedName>
</protein>
<accession>A0A1H6SBC5</accession>